<comment type="caution">
    <text evidence="2">The sequence shown here is derived from an EMBL/GenBank/DDBJ whole genome shotgun (WGS) entry which is preliminary data.</text>
</comment>
<feature type="region of interest" description="Disordered" evidence="1">
    <location>
        <begin position="65"/>
        <end position="99"/>
    </location>
</feature>
<evidence type="ECO:0000313" key="2">
    <source>
        <dbReference type="EMBL" id="KAG5406018.1"/>
    </source>
</evidence>
<sequence length="127" mass="14240">MGTGCKWLQVLTGMLVTHIIFFDFTGINLPHFNIVSSNLQLWKQAKTQLGNKLIEYVIKRYRRQVTTPARPSRPSLSSTTRVARRGAETPGSDKNGNTFDHTTKLLPLAWHPTENLIASAAAKSLYM</sequence>
<keyword evidence="3" id="KW-1185">Reference proteome</keyword>
<dbReference type="Proteomes" id="UP000823674">
    <property type="component" value="Chromosome A03"/>
</dbReference>
<evidence type="ECO:0000313" key="3">
    <source>
        <dbReference type="Proteomes" id="UP000823674"/>
    </source>
</evidence>
<dbReference type="EMBL" id="JADBGQ010000003">
    <property type="protein sequence ID" value="KAG5406018.1"/>
    <property type="molecule type" value="Genomic_DNA"/>
</dbReference>
<organism evidence="2 3">
    <name type="scientific">Brassica rapa subsp. trilocularis</name>
    <dbReference type="NCBI Taxonomy" id="1813537"/>
    <lineage>
        <taxon>Eukaryota</taxon>
        <taxon>Viridiplantae</taxon>
        <taxon>Streptophyta</taxon>
        <taxon>Embryophyta</taxon>
        <taxon>Tracheophyta</taxon>
        <taxon>Spermatophyta</taxon>
        <taxon>Magnoliopsida</taxon>
        <taxon>eudicotyledons</taxon>
        <taxon>Gunneridae</taxon>
        <taxon>Pentapetalae</taxon>
        <taxon>rosids</taxon>
        <taxon>malvids</taxon>
        <taxon>Brassicales</taxon>
        <taxon>Brassicaceae</taxon>
        <taxon>Brassiceae</taxon>
        <taxon>Brassica</taxon>
    </lineage>
</organism>
<evidence type="ECO:0000256" key="1">
    <source>
        <dbReference type="SAM" id="MobiDB-lite"/>
    </source>
</evidence>
<protein>
    <submittedName>
        <fullName evidence="2">Uncharacterized protein</fullName>
    </submittedName>
</protein>
<proteinExistence type="predicted"/>
<gene>
    <name evidence="2" type="primary">A03p044980.1_BraROA</name>
    <name evidence="2" type="ORF">IGI04_012137</name>
</gene>
<name>A0ABQ7N5W1_BRACM</name>
<feature type="compositionally biased region" description="Low complexity" evidence="1">
    <location>
        <begin position="66"/>
        <end position="81"/>
    </location>
</feature>
<accession>A0ABQ7N5W1</accession>
<reference evidence="2 3" key="1">
    <citation type="submission" date="2021-03" db="EMBL/GenBank/DDBJ databases">
        <authorList>
            <person name="King G.J."/>
            <person name="Bancroft I."/>
            <person name="Baten A."/>
            <person name="Bloomfield J."/>
            <person name="Borpatragohain P."/>
            <person name="He Z."/>
            <person name="Irish N."/>
            <person name="Irwin J."/>
            <person name="Liu K."/>
            <person name="Mauleon R.P."/>
            <person name="Moore J."/>
            <person name="Morris R."/>
            <person name="Ostergaard L."/>
            <person name="Wang B."/>
            <person name="Wells R."/>
        </authorList>
    </citation>
    <scope>NUCLEOTIDE SEQUENCE [LARGE SCALE GENOMIC DNA]</scope>
    <source>
        <strain evidence="2">R-o-18</strain>
        <tissue evidence="2">Leaf</tissue>
    </source>
</reference>